<dbReference type="EMBL" id="CP001280">
    <property type="protein sequence ID" value="ACK51755.1"/>
    <property type="molecule type" value="Genomic_DNA"/>
</dbReference>
<dbReference type="KEGG" id="msl:Msil_2837"/>
<name>B8ETB3_METSB</name>
<dbReference type="eggNOG" id="COG1960">
    <property type="taxonomic scope" value="Bacteria"/>
</dbReference>
<dbReference type="PANTHER" id="PTHR43884">
    <property type="entry name" value="ACYL-COA DEHYDROGENASE"/>
    <property type="match status" value="1"/>
</dbReference>
<evidence type="ECO:0000313" key="2">
    <source>
        <dbReference type="Proteomes" id="UP000002257"/>
    </source>
</evidence>
<dbReference type="SUPFAM" id="SSF56645">
    <property type="entry name" value="Acyl-CoA dehydrogenase NM domain-like"/>
    <property type="match status" value="1"/>
</dbReference>
<dbReference type="Gene3D" id="2.40.110.10">
    <property type="entry name" value="Butyryl-CoA Dehydrogenase, subunit A, domain 2"/>
    <property type="match status" value="1"/>
</dbReference>
<sequence length="375" mass="39686">MSSQELAAAAAHDASSPLERVRDIAVGALRPRAPDIDRKGEYPVDILRALGAAGAFAQHHRGFGATNEIDVGAAIDAMGVVAEECLSTAFCVWCQDAFGWYVQNTDNESLRAALQAGAASGAILGGTGLSNPLKALSGIEPLRLRGRRVAGGYRIDGALPWVSNMGPGHYFGVAFALEDDPGHLVMALARDGDEGISSRQATRFIALDGTATVAVGFRQAFIADERILADPVGPFARKIRPGFILLQTGMALGLVRGSIALMRNLPENVLNVNRFLPVGPGEIEDRLFAAERSIAELASTPLDESRGFLKTVLEARLEGSALALEAAQAGMLHAGARAYVEGSAYSRRLRESYFIAIVTPATKHLEKDIALLGSD</sequence>
<dbReference type="Gene3D" id="1.10.540.10">
    <property type="entry name" value="Acyl-CoA dehydrogenase/oxidase, N-terminal domain"/>
    <property type="match status" value="1"/>
</dbReference>
<dbReference type="RefSeq" id="WP_012591824.1">
    <property type="nucleotide sequence ID" value="NC_011666.1"/>
</dbReference>
<dbReference type="Proteomes" id="UP000002257">
    <property type="component" value="Chromosome"/>
</dbReference>
<reference evidence="1 2" key="1">
    <citation type="journal article" date="2010" name="J. Bacteriol.">
        <title>Complete genome sequence of the aerobic facultative methanotroph Methylocella silvestris BL2.</title>
        <authorList>
            <person name="Chen Y."/>
            <person name="Crombie A."/>
            <person name="Rahman M.T."/>
            <person name="Dedysh S.N."/>
            <person name="Liesack W."/>
            <person name="Stott M.B."/>
            <person name="Alam M."/>
            <person name="Theisen A.R."/>
            <person name="Murrell J.C."/>
            <person name="Dunfield P.F."/>
        </authorList>
    </citation>
    <scope>NUCLEOTIDE SEQUENCE [LARGE SCALE GENOMIC DNA]</scope>
    <source>
        <strain evidence="2">DSM 15510 / CIP 108128 / LMG 27833 / NCIMB 13906 / BL2</strain>
    </source>
</reference>
<protein>
    <submittedName>
        <fullName evidence="1">Putative acyl-CoA dehydrogenase</fullName>
    </submittedName>
</protein>
<gene>
    <name evidence="1" type="ordered locus">Msil_2837</name>
</gene>
<accession>B8ETB3</accession>
<dbReference type="InterPro" id="IPR037069">
    <property type="entry name" value="AcylCoA_DH/ox_N_sf"/>
</dbReference>
<dbReference type="STRING" id="395965.Msil_2837"/>
<proteinExistence type="predicted"/>
<dbReference type="GO" id="GO:0003995">
    <property type="term" value="F:acyl-CoA dehydrogenase activity"/>
    <property type="evidence" value="ECO:0007669"/>
    <property type="project" value="TreeGrafter"/>
</dbReference>
<organism evidence="1 2">
    <name type="scientific">Methylocella silvestris (strain DSM 15510 / CIP 108128 / LMG 27833 / NCIMB 13906 / BL2)</name>
    <dbReference type="NCBI Taxonomy" id="395965"/>
    <lineage>
        <taxon>Bacteria</taxon>
        <taxon>Pseudomonadati</taxon>
        <taxon>Pseudomonadota</taxon>
        <taxon>Alphaproteobacteria</taxon>
        <taxon>Hyphomicrobiales</taxon>
        <taxon>Beijerinckiaceae</taxon>
        <taxon>Methylocella</taxon>
    </lineage>
</organism>
<dbReference type="OrthoDB" id="2564795at2"/>
<dbReference type="InterPro" id="IPR046373">
    <property type="entry name" value="Acyl-CoA_Oxase/DH_mid-dom_sf"/>
</dbReference>
<evidence type="ECO:0000313" key="1">
    <source>
        <dbReference type="EMBL" id="ACK51755.1"/>
    </source>
</evidence>
<keyword evidence="2" id="KW-1185">Reference proteome</keyword>
<dbReference type="GO" id="GO:0050660">
    <property type="term" value="F:flavin adenine dinucleotide binding"/>
    <property type="evidence" value="ECO:0007669"/>
    <property type="project" value="InterPro"/>
</dbReference>
<dbReference type="InterPro" id="IPR009100">
    <property type="entry name" value="AcylCoA_DH/oxidase_NM_dom_sf"/>
</dbReference>
<dbReference type="PANTHER" id="PTHR43884:SF12">
    <property type="entry name" value="ISOVALERYL-COA DEHYDROGENASE, MITOCHONDRIAL-RELATED"/>
    <property type="match status" value="1"/>
</dbReference>
<dbReference type="HOGENOM" id="CLU_063432_0_0_5"/>
<dbReference type="AlphaFoldDB" id="B8ETB3"/>